<dbReference type="GO" id="GO:0045505">
    <property type="term" value="F:dynein intermediate chain binding"/>
    <property type="evidence" value="ECO:0007669"/>
    <property type="project" value="TreeGrafter"/>
</dbReference>
<dbReference type="PANTHER" id="PTHR21255:SF65">
    <property type="entry name" value="TCTEX1 DOMAIN-CONTAINING PROTEIN 2"/>
    <property type="match status" value="1"/>
</dbReference>
<dbReference type="OrthoDB" id="10248487at2759"/>
<dbReference type="GO" id="GO:0005737">
    <property type="term" value="C:cytoplasm"/>
    <property type="evidence" value="ECO:0007669"/>
    <property type="project" value="TreeGrafter"/>
</dbReference>
<proteinExistence type="inferred from homology"/>
<name>A0A9J6BLT5_POLVA</name>
<evidence type="ECO:0000313" key="3">
    <source>
        <dbReference type="Proteomes" id="UP001107558"/>
    </source>
</evidence>
<organism evidence="2 3">
    <name type="scientific">Polypedilum vanderplanki</name>
    <name type="common">Sleeping chironomid midge</name>
    <dbReference type="NCBI Taxonomy" id="319348"/>
    <lineage>
        <taxon>Eukaryota</taxon>
        <taxon>Metazoa</taxon>
        <taxon>Ecdysozoa</taxon>
        <taxon>Arthropoda</taxon>
        <taxon>Hexapoda</taxon>
        <taxon>Insecta</taxon>
        <taxon>Pterygota</taxon>
        <taxon>Neoptera</taxon>
        <taxon>Endopterygota</taxon>
        <taxon>Diptera</taxon>
        <taxon>Nematocera</taxon>
        <taxon>Chironomoidea</taxon>
        <taxon>Chironomidae</taxon>
        <taxon>Chironominae</taxon>
        <taxon>Polypedilum</taxon>
        <taxon>Polypedilum</taxon>
    </lineage>
</organism>
<dbReference type="Gene3D" id="3.30.1140.40">
    <property type="entry name" value="Tctex-1"/>
    <property type="match status" value="1"/>
</dbReference>
<gene>
    <name evidence="2" type="ORF">PVAND_001067</name>
</gene>
<dbReference type="InterPro" id="IPR038586">
    <property type="entry name" value="Tctex-1-like_sf"/>
</dbReference>
<evidence type="ECO:0000256" key="1">
    <source>
        <dbReference type="ARBA" id="ARBA00005361"/>
    </source>
</evidence>
<dbReference type="Pfam" id="PF03645">
    <property type="entry name" value="Tctex-1"/>
    <property type="match status" value="1"/>
</dbReference>
<accession>A0A9J6BLT5</accession>
<dbReference type="GO" id="GO:0005868">
    <property type="term" value="C:cytoplasmic dynein complex"/>
    <property type="evidence" value="ECO:0007669"/>
    <property type="project" value="TreeGrafter"/>
</dbReference>
<evidence type="ECO:0000313" key="2">
    <source>
        <dbReference type="EMBL" id="KAG5670833.1"/>
    </source>
</evidence>
<comment type="caution">
    <text evidence="2">The sequence shown here is derived from an EMBL/GenBank/DDBJ whole genome shotgun (WGS) entry which is preliminary data.</text>
</comment>
<keyword evidence="3" id="KW-1185">Reference proteome</keyword>
<protein>
    <recommendedName>
        <fullName evidence="4">Dynein light chain</fullName>
    </recommendedName>
</protein>
<reference evidence="2" key="1">
    <citation type="submission" date="2021-03" db="EMBL/GenBank/DDBJ databases">
        <title>Chromosome level genome of the anhydrobiotic midge Polypedilum vanderplanki.</title>
        <authorList>
            <person name="Yoshida Y."/>
            <person name="Kikawada T."/>
            <person name="Gusev O."/>
        </authorList>
    </citation>
    <scope>NUCLEOTIDE SEQUENCE</scope>
    <source>
        <strain evidence="2">NIAS01</strain>
        <tissue evidence="2">Whole body or cell culture</tissue>
    </source>
</reference>
<dbReference type="InterPro" id="IPR005334">
    <property type="entry name" value="Tctex-1-like"/>
</dbReference>
<dbReference type="EMBL" id="JADBJN010000003">
    <property type="protein sequence ID" value="KAG5670833.1"/>
    <property type="molecule type" value="Genomic_DNA"/>
</dbReference>
<dbReference type="AlphaFoldDB" id="A0A9J6BLT5"/>
<dbReference type="PANTHER" id="PTHR21255">
    <property type="entry name" value="T-COMPLEX-ASSOCIATED-TESTIS-EXPRESSED 1/ DYNEIN LIGHT CHAIN"/>
    <property type="match status" value="1"/>
</dbReference>
<sequence>MDQRKQSIVAFANMASRRKSIVPGGRNRGPKASMVGNTLNLAKTKRKNYKVIVAPEIEEDDDDEPKEIIYTKPNFDCDKIYQLISDVVEKLFVVEPPEEEPEQGDMPTYVYDPSENVNICQNVSKEIRDTLKTWRNLARYRIVVLSTVMEKQHQGCHYKMKYLVDPKTDNFVKYYYDSPNFYIIVCVILIFQD</sequence>
<dbReference type="GO" id="GO:0007018">
    <property type="term" value="P:microtubule-based movement"/>
    <property type="evidence" value="ECO:0007669"/>
    <property type="project" value="TreeGrafter"/>
</dbReference>
<dbReference type="Proteomes" id="UP001107558">
    <property type="component" value="Chromosome 3"/>
</dbReference>
<evidence type="ECO:0008006" key="4">
    <source>
        <dbReference type="Google" id="ProtNLM"/>
    </source>
</evidence>
<dbReference type="CDD" id="cd21451">
    <property type="entry name" value="DLC-like_TCTEX1D"/>
    <property type="match status" value="1"/>
</dbReference>
<comment type="similarity">
    <text evidence="1">Belongs to the dynein light chain Tctex-type family.</text>
</comment>